<organism evidence="2 3">
    <name type="scientific">Gimesia panareensis</name>
    <dbReference type="NCBI Taxonomy" id="2527978"/>
    <lineage>
        <taxon>Bacteria</taxon>
        <taxon>Pseudomonadati</taxon>
        <taxon>Planctomycetota</taxon>
        <taxon>Planctomycetia</taxon>
        <taxon>Planctomycetales</taxon>
        <taxon>Planctomycetaceae</taxon>
        <taxon>Gimesia</taxon>
    </lineage>
</organism>
<dbReference type="Proteomes" id="UP000315647">
    <property type="component" value="Chromosome"/>
</dbReference>
<feature type="compositionally biased region" description="Acidic residues" evidence="1">
    <location>
        <begin position="1"/>
        <end position="10"/>
    </location>
</feature>
<accession>A0A517Q822</accession>
<sequence>MTDASADDFENWQPPDHLSSREVLREAQTDRRAGRYSAALAKHVWFHQNESLPEIRRSSVLRKWVELGAEYPPALQKLKEFRDLAKTKLLSGEGDVDEFAELASINRKLEETQQTVSLFLCLDERDPELAFKCYPRAESPLIRAGEYQICGKYIDPLHTLEVHLTALDLMQQRPSHTNLPQGLRSQSRFHFGEHGVLCLGMCQQFAVLIALLIHNDRTPEARAFAGRLRYEFNDQSLNELVAEALAGQFPPGF</sequence>
<evidence type="ECO:0000313" key="2">
    <source>
        <dbReference type="EMBL" id="QDT27758.1"/>
    </source>
</evidence>
<dbReference type="AlphaFoldDB" id="A0A517Q822"/>
<gene>
    <name evidence="2" type="ORF">Enr10x_30880</name>
</gene>
<dbReference type="RefSeq" id="WP_145450470.1">
    <property type="nucleotide sequence ID" value="NZ_CP037421.1"/>
</dbReference>
<keyword evidence="3" id="KW-1185">Reference proteome</keyword>
<reference evidence="2 3" key="1">
    <citation type="submission" date="2019-03" db="EMBL/GenBank/DDBJ databases">
        <title>Deep-cultivation of Planctomycetes and their phenomic and genomic characterization uncovers novel biology.</title>
        <authorList>
            <person name="Wiegand S."/>
            <person name="Jogler M."/>
            <person name="Boedeker C."/>
            <person name="Pinto D."/>
            <person name="Vollmers J."/>
            <person name="Rivas-Marin E."/>
            <person name="Kohn T."/>
            <person name="Peeters S.H."/>
            <person name="Heuer A."/>
            <person name="Rast P."/>
            <person name="Oberbeckmann S."/>
            <person name="Bunk B."/>
            <person name="Jeske O."/>
            <person name="Meyerdierks A."/>
            <person name="Storesund J.E."/>
            <person name="Kallscheuer N."/>
            <person name="Luecker S."/>
            <person name="Lage O.M."/>
            <person name="Pohl T."/>
            <person name="Merkel B.J."/>
            <person name="Hornburger P."/>
            <person name="Mueller R.-W."/>
            <person name="Bruemmer F."/>
            <person name="Labrenz M."/>
            <person name="Spormann A.M."/>
            <person name="Op den Camp H."/>
            <person name="Overmann J."/>
            <person name="Amann R."/>
            <person name="Jetten M.S.M."/>
            <person name="Mascher T."/>
            <person name="Medema M.H."/>
            <person name="Devos D.P."/>
            <person name="Kaster A.-K."/>
            <person name="Ovreas L."/>
            <person name="Rohde M."/>
            <person name="Galperin M.Y."/>
            <person name="Jogler C."/>
        </authorList>
    </citation>
    <scope>NUCLEOTIDE SEQUENCE [LARGE SCALE GENOMIC DNA]</scope>
    <source>
        <strain evidence="2 3">Enr10</strain>
    </source>
</reference>
<feature type="region of interest" description="Disordered" evidence="1">
    <location>
        <begin position="1"/>
        <end position="22"/>
    </location>
</feature>
<evidence type="ECO:0000256" key="1">
    <source>
        <dbReference type="SAM" id="MobiDB-lite"/>
    </source>
</evidence>
<evidence type="ECO:0000313" key="3">
    <source>
        <dbReference type="Proteomes" id="UP000315647"/>
    </source>
</evidence>
<name>A0A517Q822_9PLAN</name>
<proteinExistence type="predicted"/>
<protein>
    <submittedName>
        <fullName evidence="2">Uncharacterized protein</fullName>
    </submittedName>
</protein>
<dbReference type="EMBL" id="CP037421">
    <property type="protein sequence ID" value="QDT27758.1"/>
    <property type="molecule type" value="Genomic_DNA"/>
</dbReference>